<evidence type="ECO:0008006" key="4">
    <source>
        <dbReference type="Google" id="ProtNLM"/>
    </source>
</evidence>
<comment type="caution">
    <text evidence="2">The sequence shown here is derived from an EMBL/GenBank/DDBJ whole genome shotgun (WGS) entry which is preliminary data.</text>
</comment>
<evidence type="ECO:0000256" key="1">
    <source>
        <dbReference type="SAM" id="SignalP"/>
    </source>
</evidence>
<keyword evidence="1" id="KW-0732">Signal</keyword>
<organism evidence="2 3">
    <name type="scientific">Azospirillum picis</name>
    <dbReference type="NCBI Taxonomy" id="488438"/>
    <lineage>
        <taxon>Bacteria</taxon>
        <taxon>Pseudomonadati</taxon>
        <taxon>Pseudomonadota</taxon>
        <taxon>Alphaproteobacteria</taxon>
        <taxon>Rhodospirillales</taxon>
        <taxon>Azospirillaceae</taxon>
        <taxon>Azospirillum</taxon>
    </lineage>
</organism>
<dbReference type="NCBIfam" id="NF042415">
    <property type="entry name" value="STY0301_fam"/>
    <property type="match status" value="1"/>
</dbReference>
<evidence type="ECO:0000313" key="2">
    <source>
        <dbReference type="EMBL" id="MDQ0532397.1"/>
    </source>
</evidence>
<sequence>MRPIFVMALAAAAAATPALAEPPDCPPTLAVQSQPEAPGGWSPYAGKDSHALAGVTLVEGDRKTLMAADSPPALPPDRELRRTRSLVQVWEFHGARREEVFVICRYRDTAATLAADLPRVVRRCTLTRATDLRGTVLDDPASPPRLDCR</sequence>
<dbReference type="RefSeq" id="WP_209979850.1">
    <property type="nucleotide sequence ID" value="NZ_JAGINO010000003.1"/>
</dbReference>
<keyword evidence="3" id="KW-1185">Reference proteome</keyword>
<proteinExistence type="predicted"/>
<reference evidence="2 3" key="1">
    <citation type="submission" date="2023-07" db="EMBL/GenBank/DDBJ databases">
        <title>Genomic Encyclopedia of Type Strains, Phase IV (KMG-IV): sequencing the most valuable type-strain genomes for metagenomic binning, comparative biology and taxonomic classification.</title>
        <authorList>
            <person name="Goeker M."/>
        </authorList>
    </citation>
    <scope>NUCLEOTIDE SEQUENCE [LARGE SCALE GENOMIC DNA]</scope>
    <source>
        <strain evidence="2 3">DSM 19922</strain>
    </source>
</reference>
<accession>A0ABU0MG39</accession>
<evidence type="ECO:0000313" key="3">
    <source>
        <dbReference type="Proteomes" id="UP001244552"/>
    </source>
</evidence>
<feature type="signal peptide" evidence="1">
    <location>
        <begin position="1"/>
        <end position="20"/>
    </location>
</feature>
<name>A0ABU0MG39_9PROT</name>
<dbReference type="Proteomes" id="UP001244552">
    <property type="component" value="Unassembled WGS sequence"/>
</dbReference>
<dbReference type="EMBL" id="JAUSVU010000003">
    <property type="protein sequence ID" value="MDQ0532397.1"/>
    <property type="molecule type" value="Genomic_DNA"/>
</dbReference>
<gene>
    <name evidence="2" type="ORF">QO018_001241</name>
</gene>
<dbReference type="InterPro" id="IPR049973">
    <property type="entry name" value="STY0301-like"/>
</dbReference>
<protein>
    <recommendedName>
        <fullName evidence="4">Secreted protein</fullName>
    </recommendedName>
</protein>
<feature type="chain" id="PRO_5045802906" description="Secreted protein" evidence="1">
    <location>
        <begin position="21"/>
        <end position="149"/>
    </location>
</feature>